<sequence length="283" mass="32411">MLFWKKSSEDKDKTLTPKEIAKEKERLQKEINNAVKKSKWDKAVEEYRKWLKLEPNDMRLHLRLGDLLIKIEKKSEAIEEYSLVANTYAKDGMLVKAIAVNKMIARLNPSQHDTHKKLAELYKQRGLVAEFQAPPGVEGAVFTRGTPIPLFSDLNPDEFQKVVDKMKVHRLAPHSVIIKEGEKGDSLFVISSGKVEVYAREKDNKQVLLAALGEDEFFGEISALTGHPRTATIITREESEILELSKSDLDEITKDFPGVKKILEDFLESRMKQRDQQLQARKK</sequence>
<dbReference type="Gene3D" id="2.60.120.10">
    <property type="entry name" value="Jelly Rolls"/>
    <property type="match status" value="1"/>
</dbReference>
<keyword evidence="7" id="KW-1071">Ligand-gated ion channel</keyword>
<dbReference type="GO" id="GO:0044877">
    <property type="term" value="F:protein-containing complex binding"/>
    <property type="evidence" value="ECO:0007669"/>
    <property type="project" value="TreeGrafter"/>
</dbReference>
<dbReference type="SMART" id="SM00100">
    <property type="entry name" value="cNMP"/>
    <property type="match status" value="1"/>
</dbReference>
<dbReference type="PRINTS" id="PR00103">
    <property type="entry name" value="CAMPKINASE"/>
</dbReference>
<dbReference type="InterPro" id="IPR018488">
    <property type="entry name" value="cNMP-bd_CS"/>
</dbReference>
<dbReference type="Gene3D" id="1.25.40.10">
    <property type="entry name" value="Tetratricopeptide repeat domain"/>
    <property type="match status" value="1"/>
</dbReference>
<evidence type="ECO:0000256" key="6">
    <source>
        <dbReference type="ARBA" id="ARBA00023136"/>
    </source>
</evidence>
<dbReference type="InterPro" id="IPR018490">
    <property type="entry name" value="cNMP-bd_dom_sf"/>
</dbReference>
<evidence type="ECO:0000256" key="8">
    <source>
        <dbReference type="ARBA" id="ARBA00023303"/>
    </source>
</evidence>
<gene>
    <name evidence="10" type="ORF">HY730_04015</name>
</gene>
<evidence type="ECO:0000256" key="2">
    <source>
        <dbReference type="ARBA" id="ARBA00022448"/>
    </source>
</evidence>
<evidence type="ECO:0000313" key="10">
    <source>
        <dbReference type="EMBL" id="MBI4595528.1"/>
    </source>
</evidence>
<name>A0A933LPV8_UNCTE</name>
<keyword evidence="2" id="KW-0813">Transport</keyword>
<evidence type="ECO:0000256" key="3">
    <source>
        <dbReference type="ARBA" id="ARBA00022692"/>
    </source>
</evidence>
<evidence type="ECO:0000256" key="7">
    <source>
        <dbReference type="ARBA" id="ARBA00023286"/>
    </source>
</evidence>
<dbReference type="GO" id="GO:0016020">
    <property type="term" value="C:membrane"/>
    <property type="evidence" value="ECO:0007669"/>
    <property type="project" value="UniProtKB-SubCell"/>
</dbReference>
<dbReference type="PROSITE" id="PS50042">
    <property type="entry name" value="CNMP_BINDING_3"/>
    <property type="match status" value="1"/>
</dbReference>
<evidence type="ECO:0000256" key="5">
    <source>
        <dbReference type="ARBA" id="ARBA00023065"/>
    </source>
</evidence>
<dbReference type="SUPFAM" id="SSF48452">
    <property type="entry name" value="TPR-like"/>
    <property type="match status" value="1"/>
</dbReference>
<dbReference type="PANTHER" id="PTHR45638:SF11">
    <property type="entry name" value="CYCLIC NUCLEOTIDE-GATED CATION CHANNEL SUBUNIT A"/>
    <property type="match status" value="1"/>
</dbReference>
<evidence type="ECO:0000313" key="11">
    <source>
        <dbReference type="Proteomes" id="UP000772181"/>
    </source>
</evidence>
<organism evidence="10 11">
    <name type="scientific">Tectimicrobiota bacterium</name>
    <dbReference type="NCBI Taxonomy" id="2528274"/>
    <lineage>
        <taxon>Bacteria</taxon>
        <taxon>Pseudomonadati</taxon>
        <taxon>Nitrospinota/Tectimicrobiota group</taxon>
        <taxon>Candidatus Tectimicrobiota</taxon>
    </lineage>
</organism>
<reference evidence="10" key="1">
    <citation type="submission" date="2020-07" db="EMBL/GenBank/DDBJ databases">
        <title>Huge and variable diversity of episymbiotic CPR bacteria and DPANN archaea in groundwater ecosystems.</title>
        <authorList>
            <person name="He C.Y."/>
            <person name="Keren R."/>
            <person name="Whittaker M."/>
            <person name="Farag I.F."/>
            <person name="Doudna J."/>
            <person name="Cate J.H.D."/>
            <person name="Banfield J.F."/>
        </authorList>
    </citation>
    <scope>NUCLEOTIDE SEQUENCE</scope>
    <source>
        <strain evidence="10">NC_groundwater_1482_Ag_S-0.65um_47_24</strain>
    </source>
</reference>
<protein>
    <submittedName>
        <fullName evidence="10">Cyclic nucleotide-binding domain-containing protein</fullName>
    </submittedName>
</protein>
<dbReference type="Proteomes" id="UP000772181">
    <property type="component" value="Unassembled WGS sequence"/>
</dbReference>
<dbReference type="InterPro" id="IPR000595">
    <property type="entry name" value="cNMP-bd_dom"/>
</dbReference>
<dbReference type="GO" id="GO:0005221">
    <property type="term" value="F:intracellularly cyclic nucleotide-activated monoatomic cation channel activity"/>
    <property type="evidence" value="ECO:0007669"/>
    <property type="project" value="InterPro"/>
</dbReference>
<dbReference type="SUPFAM" id="SSF51206">
    <property type="entry name" value="cAMP-binding domain-like"/>
    <property type="match status" value="1"/>
</dbReference>
<dbReference type="CDD" id="cd00038">
    <property type="entry name" value="CAP_ED"/>
    <property type="match status" value="1"/>
</dbReference>
<keyword evidence="3" id="KW-0812">Transmembrane</keyword>
<dbReference type="PANTHER" id="PTHR45638">
    <property type="entry name" value="CYCLIC NUCLEOTIDE-GATED CATION CHANNEL SUBUNIT A"/>
    <property type="match status" value="1"/>
</dbReference>
<evidence type="ECO:0000259" key="9">
    <source>
        <dbReference type="PROSITE" id="PS50042"/>
    </source>
</evidence>
<comment type="subcellular location">
    <subcellularLocation>
        <location evidence="1">Membrane</location>
        <topology evidence="1">Multi-pass membrane protein</topology>
    </subcellularLocation>
</comment>
<keyword evidence="5" id="KW-0406">Ion transport</keyword>
<proteinExistence type="predicted"/>
<dbReference type="InterPro" id="IPR014710">
    <property type="entry name" value="RmlC-like_jellyroll"/>
</dbReference>
<dbReference type="Pfam" id="PF00027">
    <property type="entry name" value="cNMP_binding"/>
    <property type="match status" value="1"/>
</dbReference>
<keyword evidence="4" id="KW-1133">Transmembrane helix</keyword>
<dbReference type="EMBL" id="JACQWF010000180">
    <property type="protein sequence ID" value="MBI4595528.1"/>
    <property type="molecule type" value="Genomic_DNA"/>
</dbReference>
<feature type="domain" description="Cyclic nucleotide-binding" evidence="9">
    <location>
        <begin position="150"/>
        <end position="252"/>
    </location>
</feature>
<dbReference type="AlphaFoldDB" id="A0A933LPV8"/>
<dbReference type="InterPro" id="IPR050866">
    <property type="entry name" value="CNG_cation_channel"/>
</dbReference>
<dbReference type="PROSITE" id="PS00888">
    <property type="entry name" value="CNMP_BINDING_1"/>
    <property type="match status" value="1"/>
</dbReference>
<keyword evidence="8" id="KW-0407">Ion channel</keyword>
<comment type="caution">
    <text evidence="10">The sequence shown here is derived from an EMBL/GenBank/DDBJ whole genome shotgun (WGS) entry which is preliminary data.</text>
</comment>
<evidence type="ECO:0000256" key="4">
    <source>
        <dbReference type="ARBA" id="ARBA00022989"/>
    </source>
</evidence>
<keyword evidence="6" id="KW-0472">Membrane</keyword>
<dbReference type="InterPro" id="IPR011990">
    <property type="entry name" value="TPR-like_helical_dom_sf"/>
</dbReference>
<evidence type="ECO:0000256" key="1">
    <source>
        <dbReference type="ARBA" id="ARBA00004141"/>
    </source>
</evidence>
<accession>A0A933LPV8</accession>